<sequence>MTERLVLPQQAGSRLAGKIARDWAAAVCAELEGGESYRVTIRLRPGVSTGAAVARLGFDVWYDWTEAWREVGVADLPGIEIVAQRVVVERVPVDAPVELIATGLDAALAAVRQAGGTTPMVGLDRARAVARRLRAAGAGLAPGTLKGACKLSDADVEVLADAVTWLAGHPDLSGWTARQLPMPGMHSKWLEANAQLLREVTGRDVLEEVRPRLAVVHLTYVDPTYLATGGRRHDAWTTGDVHDLAYEPRTVLVVENRDSRLWFPPVDGTIVVEGGGKAAASRLSDIPWIRRVENVVYWGDIDADGFVILAHFRRALAAPGRAGEPGRAVSSILMDGPTAQRYAALGVSTDPDGRPIPPSSARLAGLTSGETAAYHTVATAGPAEFRRIEQERIPEDDVLIALSAVLAN</sequence>
<dbReference type="Proteomes" id="UP001597338">
    <property type="component" value="Unassembled WGS sequence"/>
</dbReference>
<evidence type="ECO:0000259" key="2">
    <source>
        <dbReference type="Pfam" id="PF11795"/>
    </source>
</evidence>
<organism evidence="3 4">
    <name type="scientific">Promicromonospora aerolata</name>
    <dbReference type="NCBI Taxonomy" id="195749"/>
    <lineage>
        <taxon>Bacteria</taxon>
        <taxon>Bacillati</taxon>
        <taxon>Actinomycetota</taxon>
        <taxon>Actinomycetes</taxon>
        <taxon>Micrococcales</taxon>
        <taxon>Promicromonosporaceae</taxon>
        <taxon>Promicromonospora</taxon>
    </lineage>
</organism>
<evidence type="ECO:0000313" key="4">
    <source>
        <dbReference type="Proteomes" id="UP001597338"/>
    </source>
</evidence>
<gene>
    <name evidence="3" type="ORF">ACFSL2_06255</name>
</gene>
<comment type="caution">
    <text evidence="3">The sequence shown here is derived from an EMBL/GenBank/DDBJ whole genome shotgun (WGS) entry which is preliminary data.</text>
</comment>
<dbReference type="RefSeq" id="WP_377197021.1">
    <property type="nucleotide sequence ID" value="NZ_JBHUHF010000001.1"/>
</dbReference>
<accession>A0ABW4V2U6</accession>
<reference evidence="4" key="1">
    <citation type="journal article" date="2019" name="Int. J. Syst. Evol. Microbiol.">
        <title>The Global Catalogue of Microorganisms (GCM) 10K type strain sequencing project: providing services to taxonomists for standard genome sequencing and annotation.</title>
        <authorList>
            <consortium name="The Broad Institute Genomics Platform"/>
            <consortium name="The Broad Institute Genome Sequencing Center for Infectious Disease"/>
            <person name="Wu L."/>
            <person name="Ma J."/>
        </authorList>
    </citation>
    <scope>NUCLEOTIDE SEQUENCE [LARGE SCALE GENOMIC DNA]</scope>
    <source>
        <strain evidence="4">CCM 7043</strain>
    </source>
</reference>
<evidence type="ECO:0000313" key="3">
    <source>
        <dbReference type="EMBL" id="MFD2025110.1"/>
    </source>
</evidence>
<feature type="domain" description="Wadjet protein JetD C-terminal" evidence="1">
    <location>
        <begin position="214"/>
        <end position="398"/>
    </location>
</feature>
<evidence type="ECO:0000259" key="1">
    <source>
        <dbReference type="Pfam" id="PF09983"/>
    </source>
</evidence>
<dbReference type="EMBL" id="JBHUHF010000001">
    <property type="protein sequence ID" value="MFD2025110.1"/>
    <property type="molecule type" value="Genomic_DNA"/>
</dbReference>
<name>A0ABW4V2U6_9MICO</name>
<dbReference type="Pfam" id="PF11795">
    <property type="entry name" value="DUF3322"/>
    <property type="match status" value="1"/>
</dbReference>
<protein>
    <submittedName>
        <fullName evidence="3">Wadjet anti-phage system protein JetD domain-containing protein</fullName>
    </submittedName>
</protein>
<dbReference type="Pfam" id="PF09983">
    <property type="entry name" value="JetD_C"/>
    <property type="match status" value="1"/>
</dbReference>
<keyword evidence="4" id="KW-1185">Reference proteome</keyword>
<dbReference type="InterPro" id="IPR024534">
    <property type="entry name" value="JetD_C"/>
</dbReference>
<feature type="domain" description="DUF3322" evidence="2">
    <location>
        <begin position="18"/>
        <end position="200"/>
    </location>
</feature>
<proteinExistence type="predicted"/>
<dbReference type="InterPro" id="IPR024537">
    <property type="entry name" value="DUF3322"/>
</dbReference>